<evidence type="ECO:0000256" key="4">
    <source>
        <dbReference type="ARBA" id="ARBA00022771"/>
    </source>
</evidence>
<dbReference type="SUPFAM" id="SSF57667">
    <property type="entry name" value="beta-beta-alpha zinc fingers"/>
    <property type="match status" value="2"/>
</dbReference>
<accession>A0AA39IJZ5</accession>
<dbReference type="Proteomes" id="UP001175271">
    <property type="component" value="Unassembled WGS sequence"/>
</dbReference>
<dbReference type="Gene3D" id="3.30.160.60">
    <property type="entry name" value="Classic Zinc Finger"/>
    <property type="match status" value="3"/>
</dbReference>
<dbReference type="InterPro" id="IPR036236">
    <property type="entry name" value="Znf_C2H2_sf"/>
</dbReference>
<evidence type="ECO:0000256" key="3">
    <source>
        <dbReference type="ARBA" id="ARBA00022737"/>
    </source>
</evidence>
<sequence length="226" mass="25008">MNSASGLYAPAPFVPLFVAPQPPRTMFPVLHPLQIAALQQQQRHSMFLAQLAALSPPPVAISAETPPKTNFRSVLDLATSSNKENQEIVEDQKAKTVPSTRPSRKRTASSDSVSPTPSVTQCPLCDKTFTRHWLLQGHIRTHTGEKPFKCSTCSKCFADKSNLRAHEQTHRGVKPFVCQRCGKSFALKSYLSKHSDSSCNRIAAQNQQNTPLVLPQPHLLPSPFRF</sequence>
<feature type="compositionally biased region" description="Basic and acidic residues" evidence="9">
    <location>
        <begin position="84"/>
        <end position="94"/>
    </location>
</feature>
<comment type="caution">
    <text evidence="11">The sequence shown here is derived from an EMBL/GenBank/DDBJ whole genome shotgun (WGS) entry which is preliminary data.</text>
</comment>
<feature type="compositionally biased region" description="Low complexity" evidence="9">
    <location>
        <begin position="109"/>
        <end position="120"/>
    </location>
</feature>
<keyword evidence="2" id="KW-0479">Metal-binding</keyword>
<keyword evidence="6" id="KW-0238">DNA-binding</keyword>
<evidence type="ECO:0000256" key="1">
    <source>
        <dbReference type="ARBA" id="ARBA00004123"/>
    </source>
</evidence>
<comment type="subcellular location">
    <subcellularLocation>
        <location evidence="1">Nucleus</location>
    </subcellularLocation>
</comment>
<keyword evidence="7" id="KW-0539">Nucleus</keyword>
<dbReference type="GO" id="GO:0000981">
    <property type="term" value="F:DNA-binding transcription factor activity, RNA polymerase II-specific"/>
    <property type="evidence" value="ECO:0007669"/>
    <property type="project" value="TreeGrafter"/>
</dbReference>
<dbReference type="AlphaFoldDB" id="A0AA39IJZ5"/>
<proteinExistence type="predicted"/>
<evidence type="ECO:0000256" key="8">
    <source>
        <dbReference type="PROSITE-ProRule" id="PRU00042"/>
    </source>
</evidence>
<evidence type="ECO:0000313" key="11">
    <source>
        <dbReference type="EMBL" id="KAK0424558.1"/>
    </source>
</evidence>
<organism evidence="11 12">
    <name type="scientific">Steinernema hermaphroditum</name>
    <dbReference type="NCBI Taxonomy" id="289476"/>
    <lineage>
        <taxon>Eukaryota</taxon>
        <taxon>Metazoa</taxon>
        <taxon>Ecdysozoa</taxon>
        <taxon>Nematoda</taxon>
        <taxon>Chromadorea</taxon>
        <taxon>Rhabditida</taxon>
        <taxon>Tylenchina</taxon>
        <taxon>Panagrolaimomorpha</taxon>
        <taxon>Strongyloidoidea</taxon>
        <taxon>Steinernematidae</taxon>
        <taxon>Steinernema</taxon>
    </lineage>
</organism>
<protein>
    <recommendedName>
        <fullName evidence="10">C2H2-type domain-containing protein</fullName>
    </recommendedName>
</protein>
<dbReference type="PANTHER" id="PTHR23235:SF120">
    <property type="entry name" value="KRUPPEL-LIKE FACTOR 15"/>
    <property type="match status" value="1"/>
</dbReference>
<feature type="domain" description="C2H2-type" evidence="10">
    <location>
        <begin position="148"/>
        <end position="175"/>
    </location>
</feature>
<keyword evidence="12" id="KW-1185">Reference proteome</keyword>
<dbReference type="GO" id="GO:0008270">
    <property type="term" value="F:zinc ion binding"/>
    <property type="evidence" value="ECO:0007669"/>
    <property type="project" value="UniProtKB-KW"/>
</dbReference>
<dbReference type="GO" id="GO:0000978">
    <property type="term" value="F:RNA polymerase II cis-regulatory region sequence-specific DNA binding"/>
    <property type="evidence" value="ECO:0007669"/>
    <property type="project" value="TreeGrafter"/>
</dbReference>
<evidence type="ECO:0000259" key="10">
    <source>
        <dbReference type="PROSITE" id="PS50157"/>
    </source>
</evidence>
<dbReference type="EMBL" id="JAUCMV010000001">
    <property type="protein sequence ID" value="KAK0424558.1"/>
    <property type="molecule type" value="Genomic_DNA"/>
</dbReference>
<keyword evidence="4 8" id="KW-0863">Zinc-finger</keyword>
<evidence type="ECO:0000256" key="7">
    <source>
        <dbReference type="ARBA" id="ARBA00023242"/>
    </source>
</evidence>
<dbReference type="FunFam" id="3.30.160.60:FF:001465">
    <property type="entry name" value="Zinc finger protein 560"/>
    <property type="match status" value="1"/>
</dbReference>
<dbReference type="FunFam" id="3.30.160.60:FF:002962">
    <property type="entry name" value="Zinc finger domain-containing protein"/>
    <property type="match status" value="1"/>
</dbReference>
<dbReference type="GO" id="GO:0005634">
    <property type="term" value="C:nucleus"/>
    <property type="evidence" value="ECO:0007669"/>
    <property type="project" value="UniProtKB-SubCell"/>
</dbReference>
<dbReference type="PROSITE" id="PS00028">
    <property type="entry name" value="ZINC_FINGER_C2H2_1"/>
    <property type="match status" value="2"/>
</dbReference>
<keyword evidence="5" id="KW-0862">Zinc</keyword>
<evidence type="ECO:0000256" key="6">
    <source>
        <dbReference type="ARBA" id="ARBA00023125"/>
    </source>
</evidence>
<dbReference type="GO" id="GO:0000122">
    <property type="term" value="P:negative regulation of transcription by RNA polymerase II"/>
    <property type="evidence" value="ECO:0007669"/>
    <property type="project" value="UniProtKB-ARBA"/>
</dbReference>
<dbReference type="InterPro" id="IPR013087">
    <property type="entry name" value="Znf_C2H2_type"/>
</dbReference>
<feature type="domain" description="C2H2-type" evidence="10">
    <location>
        <begin position="120"/>
        <end position="147"/>
    </location>
</feature>
<name>A0AA39IJZ5_9BILA</name>
<evidence type="ECO:0000313" key="12">
    <source>
        <dbReference type="Proteomes" id="UP001175271"/>
    </source>
</evidence>
<dbReference type="SMART" id="SM00355">
    <property type="entry name" value="ZnF_C2H2"/>
    <property type="match status" value="3"/>
</dbReference>
<evidence type="ECO:0000256" key="9">
    <source>
        <dbReference type="SAM" id="MobiDB-lite"/>
    </source>
</evidence>
<evidence type="ECO:0000256" key="2">
    <source>
        <dbReference type="ARBA" id="ARBA00022723"/>
    </source>
</evidence>
<reference evidence="11" key="1">
    <citation type="submission" date="2023-06" db="EMBL/GenBank/DDBJ databases">
        <title>Genomic analysis of the entomopathogenic nematode Steinernema hermaphroditum.</title>
        <authorList>
            <person name="Schwarz E.M."/>
            <person name="Heppert J.K."/>
            <person name="Baniya A."/>
            <person name="Schwartz H.T."/>
            <person name="Tan C.-H."/>
            <person name="Antoshechkin I."/>
            <person name="Sternberg P.W."/>
            <person name="Goodrich-Blair H."/>
            <person name="Dillman A.R."/>
        </authorList>
    </citation>
    <scope>NUCLEOTIDE SEQUENCE</scope>
    <source>
        <strain evidence="11">PS9179</strain>
        <tissue evidence="11">Whole animal</tissue>
    </source>
</reference>
<evidence type="ECO:0000256" key="5">
    <source>
        <dbReference type="ARBA" id="ARBA00022833"/>
    </source>
</evidence>
<dbReference type="PROSITE" id="PS50157">
    <property type="entry name" value="ZINC_FINGER_C2H2_2"/>
    <property type="match status" value="3"/>
</dbReference>
<keyword evidence="3" id="KW-0677">Repeat</keyword>
<feature type="domain" description="C2H2-type" evidence="10">
    <location>
        <begin position="176"/>
        <end position="194"/>
    </location>
</feature>
<gene>
    <name evidence="11" type="ORF">QR680_008723</name>
</gene>
<dbReference type="Pfam" id="PF00096">
    <property type="entry name" value="zf-C2H2"/>
    <property type="match status" value="3"/>
</dbReference>
<feature type="region of interest" description="Disordered" evidence="9">
    <location>
        <begin position="82"/>
        <end position="120"/>
    </location>
</feature>
<dbReference type="PANTHER" id="PTHR23235">
    <property type="entry name" value="KRUEPPEL-LIKE TRANSCRIPTION FACTOR"/>
    <property type="match status" value="1"/>
</dbReference>